<evidence type="ECO:0000256" key="3">
    <source>
        <dbReference type="ARBA" id="ARBA00022989"/>
    </source>
</evidence>
<dbReference type="GO" id="GO:0016020">
    <property type="term" value="C:membrane"/>
    <property type="evidence" value="ECO:0007669"/>
    <property type="project" value="UniProtKB-SubCell"/>
</dbReference>
<dbReference type="Gene3D" id="1.20.120.350">
    <property type="entry name" value="Voltage-gated potassium channels. Chain C"/>
    <property type="match status" value="1"/>
</dbReference>
<dbReference type="OrthoDB" id="60033at2759"/>
<dbReference type="GO" id="GO:0035556">
    <property type="term" value="P:intracellular signal transduction"/>
    <property type="evidence" value="ECO:0007669"/>
    <property type="project" value="InterPro"/>
</dbReference>
<dbReference type="Pfam" id="PF00520">
    <property type="entry name" value="Ion_trans"/>
    <property type="match status" value="1"/>
</dbReference>
<dbReference type="SUPFAM" id="SSF55073">
    <property type="entry name" value="Nucleotide cyclase"/>
    <property type="match status" value="2"/>
</dbReference>
<organism evidence="8 9">
    <name type="scientific">Diacronema lutheri</name>
    <name type="common">Unicellular marine alga</name>
    <name type="synonym">Monochrysis lutheri</name>
    <dbReference type="NCBI Taxonomy" id="2081491"/>
    <lineage>
        <taxon>Eukaryota</taxon>
        <taxon>Haptista</taxon>
        <taxon>Haptophyta</taxon>
        <taxon>Pavlovophyceae</taxon>
        <taxon>Pavlovales</taxon>
        <taxon>Pavlovaceae</taxon>
        <taxon>Diacronema</taxon>
    </lineage>
</organism>
<evidence type="ECO:0000256" key="6">
    <source>
        <dbReference type="SAM" id="Phobius"/>
    </source>
</evidence>
<dbReference type="AlphaFoldDB" id="A0A8J5XIA4"/>
<feature type="region of interest" description="Disordered" evidence="5">
    <location>
        <begin position="20"/>
        <end position="41"/>
    </location>
</feature>
<dbReference type="Proteomes" id="UP000751190">
    <property type="component" value="Unassembled WGS sequence"/>
</dbReference>
<dbReference type="Gene3D" id="3.30.70.1230">
    <property type="entry name" value="Nucleotide cyclase"/>
    <property type="match status" value="1"/>
</dbReference>
<dbReference type="InterPro" id="IPR005821">
    <property type="entry name" value="Ion_trans_dom"/>
</dbReference>
<dbReference type="GO" id="GO:0009190">
    <property type="term" value="P:cyclic nucleotide biosynthetic process"/>
    <property type="evidence" value="ECO:0007669"/>
    <property type="project" value="InterPro"/>
</dbReference>
<evidence type="ECO:0000256" key="2">
    <source>
        <dbReference type="ARBA" id="ARBA00022692"/>
    </source>
</evidence>
<reference evidence="8" key="1">
    <citation type="submission" date="2021-05" db="EMBL/GenBank/DDBJ databases">
        <title>The genome of the haptophyte Pavlova lutheri (Diacronema luteri, Pavlovales) - a model for lipid biosynthesis in eukaryotic algae.</title>
        <authorList>
            <person name="Hulatt C.J."/>
            <person name="Posewitz M.C."/>
        </authorList>
    </citation>
    <scope>NUCLEOTIDE SEQUENCE</scope>
    <source>
        <strain evidence="8">NIVA-4/92</strain>
    </source>
</reference>
<dbReference type="InterPro" id="IPR027359">
    <property type="entry name" value="Volt_channel_dom_sf"/>
</dbReference>
<evidence type="ECO:0000259" key="7">
    <source>
        <dbReference type="Pfam" id="PF00520"/>
    </source>
</evidence>
<keyword evidence="9" id="KW-1185">Reference proteome</keyword>
<dbReference type="GO" id="GO:0005216">
    <property type="term" value="F:monoatomic ion channel activity"/>
    <property type="evidence" value="ECO:0007669"/>
    <property type="project" value="InterPro"/>
</dbReference>
<dbReference type="PANTHER" id="PTHR43336:SF3">
    <property type="entry name" value="GUANYLATE CYCLASE DOMAIN-CONTAINING PROTEIN"/>
    <property type="match status" value="1"/>
</dbReference>
<dbReference type="InterPro" id="IPR029787">
    <property type="entry name" value="Nucleotide_cyclase"/>
</dbReference>
<feature type="transmembrane region" description="Helical" evidence="6">
    <location>
        <begin position="126"/>
        <end position="145"/>
    </location>
</feature>
<feature type="transmembrane region" description="Helical" evidence="6">
    <location>
        <begin position="256"/>
        <end position="274"/>
    </location>
</feature>
<dbReference type="InterPro" id="IPR001054">
    <property type="entry name" value="A/G_cyclase"/>
</dbReference>
<dbReference type="SUPFAM" id="SSF81324">
    <property type="entry name" value="Voltage-gated potassium channels"/>
    <property type="match status" value="1"/>
</dbReference>
<keyword evidence="4 6" id="KW-0472">Membrane</keyword>
<keyword evidence="3 6" id="KW-1133">Transmembrane helix</keyword>
<keyword evidence="2 6" id="KW-0812">Transmembrane</keyword>
<feature type="transmembrane region" description="Helical" evidence="6">
    <location>
        <begin position="385"/>
        <end position="404"/>
    </location>
</feature>
<dbReference type="EMBL" id="JAGTXO010000012">
    <property type="protein sequence ID" value="KAG8464652.1"/>
    <property type="molecule type" value="Genomic_DNA"/>
</dbReference>
<protein>
    <recommendedName>
        <fullName evidence="7">Ion transport domain-containing protein</fullName>
    </recommendedName>
</protein>
<sequence>MSGKLAQVVPVDKPAVASDCVEPAAASAPTKGAQGEKSWGVVRSSAAAGQSATPRRSVETSSARASVGLWESKKGAVHPALKFGNKFLRSFPVTFVMMGATFWTLIADDIRIATNIPMVHDDSFMLVTSVCFFLFAVEIAIALVVKRGYPRSAYFLFDVVATLTLIAEMPWVIEGFMGPDDGDNGQTASEASSTARTVRLLRVVRLIRLVRLIKLYKYALARLLPREPGTGSPDSGDGPSWQDNPSAVGRALQESITLQVVVGVLLMLIVFPLISVTEARAGFDYDLELVSQLDALWRAHRAGSATASVAARRLIDSAQSFQHLAYFRAYDGTVLLENLQIIPPAVREVEYAVALAGTSCASGSHDGCSLGGFFKRADLVVQAQFSLGLLAFVVVLLIGGVVIFNRIATRYCIAPIEKLFAIVNSFAKDPMAKLGSFGDDTLDELNELEQSIRKIASLLQVGIGLAGRETIARCLRTTGDINPIAVGIKVNCLFGFCDIRQFTDATECLQEQVMLFTNSVGHIVHHAVHDCGGFANKNIGDAFLVAWTGDKLERRIAQVQHLDRNKQIGAVFTDNQFEPVSRDKWSPTVGDKAMAAFIRLTICVRGATALTELVQNPVLQKRLPGYTVRLGCGLHVGWAIEGALGTQKKIDATYLSPATNVAMGLEGATKQYGNLLLISQETYKLFSPLVQRLVRRIDRVYATAGAEPFDLYTYDLPTSLAVPPDEAKERAMAEHVFDYPLAITPEFRAAFDEALELYLQGKWAEARPLFEAANALLVDQAKENKNLDAPDKPTLALLKLMAASDFKAPDDWAGCRELE</sequence>
<feature type="transmembrane region" description="Helical" evidence="6">
    <location>
        <begin position="87"/>
        <end position="106"/>
    </location>
</feature>
<dbReference type="CDD" id="cd07302">
    <property type="entry name" value="CHD"/>
    <property type="match status" value="1"/>
</dbReference>
<feature type="domain" description="Ion transport" evidence="7">
    <location>
        <begin position="98"/>
        <end position="222"/>
    </location>
</feature>
<accession>A0A8J5XIA4</accession>
<evidence type="ECO:0000256" key="1">
    <source>
        <dbReference type="ARBA" id="ARBA00004141"/>
    </source>
</evidence>
<feature type="transmembrane region" description="Helical" evidence="6">
    <location>
        <begin position="152"/>
        <end position="173"/>
    </location>
</feature>
<comment type="subcellular location">
    <subcellularLocation>
        <location evidence="1">Membrane</location>
        <topology evidence="1">Multi-pass membrane protein</topology>
    </subcellularLocation>
</comment>
<evidence type="ECO:0000256" key="4">
    <source>
        <dbReference type="ARBA" id="ARBA00023136"/>
    </source>
</evidence>
<proteinExistence type="predicted"/>
<evidence type="ECO:0000313" key="9">
    <source>
        <dbReference type="Proteomes" id="UP000751190"/>
    </source>
</evidence>
<comment type="caution">
    <text evidence="8">The sequence shown here is derived from an EMBL/GenBank/DDBJ whole genome shotgun (WGS) entry which is preliminary data.</text>
</comment>
<evidence type="ECO:0000256" key="5">
    <source>
        <dbReference type="SAM" id="MobiDB-lite"/>
    </source>
</evidence>
<dbReference type="OMA" id="LTSICKP"/>
<evidence type="ECO:0000313" key="8">
    <source>
        <dbReference type="EMBL" id="KAG8464652.1"/>
    </source>
</evidence>
<gene>
    <name evidence="8" type="ORF">KFE25_010020</name>
</gene>
<name>A0A8J5XIA4_DIALT</name>
<dbReference type="PANTHER" id="PTHR43336">
    <property type="entry name" value="OXYGEN SENSOR HISTIDINE KINASE RESPONSE REGULATOR DEVS/DOSS"/>
    <property type="match status" value="1"/>
</dbReference>